<sequence>MKKLTILLLCIATLGLASCKKDTIVQNTPNITIYKTIQPSAWVSTSDVNGSYLYVDISDNRIEQYEDDGIILSFARFNDDGYDALPFTYGTDSYSYSSFPGRIRVYLQNSANRNSAPVRPTASIGARIVLVASSSD</sequence>
<feature type="signal peptide" evidence="1">
    <location>
        <begin position="1"/>
        <end position="17"/>
    </location>
</feature>
<keyword evidence="3" id="KW-1185">Reference proteome</keyword>
<keyword evidence="1" id="KW-0732">Signal</keyword>
<gene>
    <name evidence="2" type="ORF">SAMN04488024_102619</name>
</gene>
<evidence type="ECO:0000313" key="2">
    <source>
        <dbReference type="EMBL" id="SDC64908.1"/>
    </source>
</evidence>
<dbReference type="EMBL" id="FMZH01000002">
    <property type="protein sequence ID" value="SDC64908.1"/>
    <property type="molecule type" value="Genomic_DNA"/>
</dbReference>
<evidence type="ECO:0000313" key="3">
    <source>
        <dbReference type="Proteomes" id="UP000199455"/>
    </source>
</evidence>
<reference evidence="3" key="1">
    <citation type="submission" date="2016-10" db="EMBL/GenBank/DDBJ databases">
        <authorList>
            <person name="Varghese N."/>
            <person name="Submissions S."/>
        </authorList>
    </citation>
    <scope>NUCLEOTIDE SEQUENCE [LARGE SCALE GENOMIC DNA]</scope>
    <source>
        <strain evidence="3">DSM 18609</strain>
    </source>
</reference>
<dbReference type="Proteomes" id="UP000199455">
    <property type="component" value="Unassembled WGS sequence"/>
</dbReference>
<protein>
    <submittedName>
        <fullName evidence="2">Uncharacterized protein</fullName>
    </submittedName>
</protein>
<organism evidence="2 3">
    <name type="scientific">Pedobacter soli</name>
    <dbReference type="NCBI Taxonomy" id="390242"/>
    <lineage>
        <taxon>Bacteria</taxon>
        <taxon>Pseudomonadati</taxon>
        <taxon>Bacteroidota</taxon>
        <taxon>Sphingobacteriia</taxon>
        <taxon>Sphingobacteriales</taxon>
        <taxon>Sphingobacteriaceae</taxon>
        <taxon>Pedobacter</taxon>
    </lineage>
</organism>
<evidence type="ECO:0000256" key="1">
    <source>
        <dbReference type="SAM" id="SignalP"/>
    </source>
</evidence>
<accession>A0A1G6NAS4</accession>
<dbReference type="AlphaFoldDB" id="A0A1G6NAS4"/>
<dbReference type="RefSeq" id="WP_090766227.1">
    <property type="nucleotide sequence ID" value="NZ_FMZH01000002.1"/>
</dbReference>
<proteinExistence type="predicted"/>
<name>A0A1G6NAS4_9SPHI</name>
<feature type="chain" id="PRO_5011579938" evidence="1">
    <location>
        <begin position="18"/>
        <end position="136"/>
    </location>
</feature>
<dbReference type="PROSITE" id="PS51257">
    <property type="entry name" value="PROKAR_LIPOPROTEIN"/>
    <property type="match status" value="1"/>
</dbReference>